<sequence>MKRVRDFIRHTERHKSAAGTKLTYMNKICEELRGRASEKLEDLENHRLNSDSASTKRTCDIAELENHSVGSQRRKRDSSGQTRDNLQSSSANVVHPLKSTLGQDGVAERGVLVQELLSASNQLTANVVPLPMGTDEVANALESMTDVLAANAGLESTGMLGDLDFYAPVNYILNFPDFSEPWPV</sequence>
<accession>A0A5C6FZ23</accession>
<proteinExistence type="predicted"/>
<gene>
    <name evidence="2" type="ORF">ED733_000117</name>
</gene>
<name>A0A5C6FZ23_METRR</name>
<evidence type="ECO:0000313" key="3">
    <source>
        <dbReference type="Proteomes" id="UP000317257"/>
    </source>
</evidence>
<feature type="compositionally biased region" description="Polar residues" evidence="1">
    <location>
        <begin position="79"/>
        <end position="92"/>
    </location>
</feature>
<reference evidence="3" key="1">
    <citation type="submission" date="2018-12" db="EMBL/GenBank/DDBJ databases">
        <title>The complete genome of Metarhizium rileyi, a key fungal pathogen of Lepidoptera.</title>
        <authorList>
            <person name="Binneck E."/>
            <person name="Lastra C.C.L."/>
            <person name="Sosa-Gomez D.R."/>
        </authorList>
    </citation>
    <scope>NUCLEOTIDE SEQUENCE [LARGE SCALE GENOMIC DNA]</scope>
    <source>
        <strain evidence="3">Cep018-CH2</strain>
    </source>
</reference>
<evidence type="ECO:0000256" key="1">
    <source>
        <dbReference type="SAM" id="MobiDB-lite"/>
    </source>
</evidence>
<evidence type="ECO:0000313" key="2">
    <source>
        <dbReference type="EMBL" id="TWU70394.1"/>
    </source>
</evidence>
<dbReference type="EMBL" id="SBHS01000117">
    <property type="protein sequence ID" value="TWU70394.1"/>
    <property type="molecule type" value="Genomic_DNA"/>
</dbReference>
<dbReference type="Proteomes" id="UP000317257">
    <property type="component" value="Unassembled WGS sequence"/>
</dbReference>
<protein>
    <submittedName>
        <fullName evidence="2">Uncharacterized protein</fullName>
    </submittedName>
</protein>
<comment type="caution">
    <text evidence="2">The sequence shown here is derived from an EMBL/GenBank/DDBJ whole genome shotgun (WGS) entry which is preliminary data.</text>
</comment>
<organism evidence="2 3">
    <name type="scientific">Metarhizium rileyi (strain RCEF 4871)</name>
    <name type="common">Nomuraea rileyi</name>
    <dbReference type="NCBI Taxonomy" id="1649241"/>
    <lineage>
        <taxon>Eukaryota</taxon>
        <taxon>Fungi</taxon>
        <taxon>Dikarya</taxon>
        <taxon>Ascomycota</taxon>
        <taxon>Pezizomycotina</taxon>
        <taxon>Sordariomycetes</taxon>
        <taxon>Hypocreomycetidae</taxon>
        <taxon>Hypocreales</taxon>
        <taxon>Clavicipitaceae</taxon>
        <taxon>Metarhizium</taxon>
    </lineage>
</organism>
<dbReference type="AlphaFoldDB" id="A0A5C6FZ23"/>
<feature type="region of interest" description="Disordered" evidence="1">
    <location>
        <begin position="65"/>
        <end position="99"/>
    </location>
</feature>